<proteinExistence type="predicted"/>
<reference evidence="1 2" key="1">
    <citation type="submission" date="2020-04" db="EMBL/GenBank/DDBJ databases">
        <authorList>
            <person name="Yin C."/>
        </authorList>
    </citation>
    <scope>NUCLEOTIDE SEQUENCE [LARGE SCALE GENOMIC DNA]</scope>
    <source>
        <strain evidence="1 2">Ae27</strain>
    </source>
</reference>
<keyword evidence="2" id="KW-1185">Reference proteome</keyword>
<comment type="caution">
    <text evidence="1">The sequence shown here is derived from an EMBL/GenBank/DDBJ whole genome shotgun (WGS) entry which is preliminary data.</text>
</comment>
<sequence length="63" mass="6770">MKKKKISIDRKLMLGKSPIASLTGNQQEMIVGGIPVTRIINCTSRAESCATAPSPTRPCQLCP</sequence>
<accession>A0A847S2S3</accession>
<dbReference type="RefSeq" id="WP_168873670.1">
    <property type="nucleotide sequence ID" value="NZ_JABAIA010000003.1"/>
</dbReference>
<gene>
    <name evidence="1" type="ORF">HGH92_25700</name>
</gene>
<dbReference type="InterPro" id="IPR058238">
    <property type="entry name" value="Lant_leader_dom"/>
</dbReference>
<protein>
    <recommendedName>
        <fullName evidence="3">Class I lanthipeptide</fullName>
    </recommendedName>
</protein>
<evidence type="ECO:0008006" key="3">
    <source>
        <dbReference type="Google" id="ProtNLM"/>
    </source>
</evidence>
<name>A0A847S2S3_9BACT</name>
<dbReference type="NCBIfam" id="NF038153">
    <property type="entry name" value="lant_leader_L1a"/>
    <property type="match status" value="1"/>
</dbReference>
<organism evidence="1 2">
    <name type="scientific">Chitinophaga varians</name>
    <dbReference type="NCBI Taxonomy" id="2202339"/>
    <lineage>
        <taxon>Bacteria</taxon>
        <taxon>Pseudomonadati</taxon>
        <taxon>Bacteroidota</taxon>
        <taxon>Chitinophagia</taxon>
        <taxon>Chitinophagales</taxon>
        <taxon>Chitinophagaceae</taxon>
        <taxon>Chitinophaga</taxon>
    </lineage>
</organism>
<evidence type="ECO:0000313" key="2">
    <source>
        <dbReference type="Proteomes" id="UP000570474"/>
    </source>
</evidence>
<evidence type="ECO:0000313" key="1">
    <source>
        <dbReference type="EMBL" id="NLR67725.1"/>
    </source>
</evidence>
<dbReference type="AlphaFoldDB" id="A0A847S2S3"/>
<dbReference type="Proteomes" id="UP000570474">
    <property type="component" value="Unassembled WGS sequence"/>
</dbReference>
<dbReference type="EMBL" id="JABAIA010000003">
    <property type="protein sequence ID" value="NLR67725.1"/>
    <property type="molecule type" value="Genomic_DNA"/>
</dbReference>